<dbReference type="EMBL" id="KL402777">
    <property type="protein sequence ID" value="KEH17026.1"/>
    <property type="molecule type" value="Genomic_DNA"/>
</dbReference>
<protein>
    <submittedName>
        <fullName evidence="2 3">Uncharacterized protein</fullName>
    </submittedName>
</protein>
<evidence type="ECO:0000313" key="3">
    <source>
        <dbReference type="EnsemblPlants" id="KEH17026"/>
    </source>
</evidence>
<dbReference type="HOGENOM" id="CLU_1973853_0_0_1"/>
<organism evidence="2 4">
    <name type="scientific">Medicago truncatula</name>
    <name type="common">Barrel medic</name>
    <name type="synonym">Medicago tribuloides</name>
    <dbReference type="NCBI Taxonomy" id="3880"/>
    <lineage>
        <taxon>Eukaryota</taxon>
        <taxon>Viridiplantae</taxon>
        <taxon>Streptophyta</taxon>
        <taxon>Embryophyta</taxon>
        <taxon>Tracheophyta</taxon>
        <taxon>Spermatophyta</taxon>
        <taxon>Magnoliopsida</taxon>
        <taxon>eudicotyledons</taxon>
        <taxon>Gunneridae</taxon>
        <taxon>Pentapetalae</taxon>
        <taxon>rosids</taxon>
        <taxon>fabids</taxon>
        <taxon>Fabales</taxon>
        <taxon>Fabaceae</taxon>
        <taxon>Papilionoideae</taxon>
        <taxon>50 kb inversion clade</taxon>
        <taxon>NPAAA clade</taxon>
        <taxon>Hologalegina</taxon>
        <taxon>IRL clade</taxon>
        <taxon>Trifolieae</taxon>
        <taxon>Medicago</taxon>
    </lineage>
</organism>
<evidence type="ECO:0000256" key="1">
    <source>
        <dbReference type="SAM" id="MobiDB-lite"/>
    </source>
</evidence>
<proteinExistence type="predicted"/>
<reference evidence="3" key="3">
    <citation type="submission" date="2015-06" db="UniProtKB">
        <authorList>
            <consortium name="EnsemblPlants"/>
        </authorList>
    </citation>
    <scope>IDENTIFICATION</scope>
    <source>
        <strain evidence="3">cv. Jemalong A17</strain>
    </source>
</reference>
<gene>
    <name evidence="2" type="ORF">MTR_0052s0120</name>
</gene>
<dbReference type="Proteomes" id="UP000002051">
    <property type="component" value="Unassembled WGS sequence"/>
</dbReference>
<reference evidence="2 4" key="1">
    <citation type="journal article" date="2011" name="Nature">
        <title>The Medicago genome provides insight into the evolution of rhizobial symbioses.</title>
        <authorList>
            <person name="Young N.D."/>
            <person name="Debelle F."/>
            <person name="Oldroyd G.E."/>
            <person name="Geurts R."/>
            <person name="Cannon S.B."/>
            <person name="Udvardi M.K."/>
            <person name="Benedito V.A."/>
            <person name="Mayer K.F."/>
            <person name="Gouzy J."/>
            <person name="Schoof H."/>
            <person name="Van de Peer Y."/>
            <person name="Proost S."/>
            <person name="Cook D.R."/>
            <person name="Meyers B.C."/>
            <person name="Spannagl M."/>
            <person name="Cheung F."/>
            <person name="De Mita S."/>
            <person name="Krishnakumar V."/>
            <person name="Gundlach H."/>
            <person name="Zhou S."/>
            <person name="Mudge J."/>
            <person name="Bharti A.K."/>
            <person name="Murray J.D."/>
            <person name="Naoumkina M.A."/>
            <person name="Rosen B."/>
            <person name="Silverstein K.A."/>
            <person name="Tang H."/>
            <person name="Rombauts S."/>
            <person name="Zhao P.X."/>
            <person name="Zhou P."/>
            <person name="Barbe V."/>
            <person name="Bardou P."/>
            <person name="Bechner M."/>
            <person name="Bellec A."/>
            <person name="Berger A."/>
            <person name="Berges H."/>
            <person name="Bidwell S."/>
            <person name="Bisseling T."/>
            <person name="Choisne N."/>
            <person name="Couloux A."/>
            <person name="Denny R."/>
            <person name="Deshpande S."/>
            <person name="Dai X."/>
            <person name="Doyle J.J."/>
            <person name="Dudez A.M."/>
            <person name="Farmer A.D."/>
            <person name="Fouteau S."/>
            <person name="Franken C."/>
            <person name="Gibelin C."/>
            <person name="Gish J."/>
            <person name="Goldstein S."/>
            <person name="Gonzalez A.J."/>
            <person name="Green P.J."/>
            <person name="Hallab A."/>
            <person name="Hartog M."/>
            <person name="Hua A."/>
            <person name="Humphray S.J."/>
            <person name="Jeong D.H."/>
            <person name="Jing Y."/>
            <person name="Jocker A."/>
            <person name="Kenton S.M."/>
            <person name="Kim D.J."/>
            <person name="Klee K."/>
            <person name="Lai H."/>
            <person name="Lang C."/>
            <person name="Lin S."/>
            <person name="Macmil S.L."/>
            <person name="Magdelenat G."/>
            <person name="Matthews L."/>
            <person name="McCorrison J."/>
            <person name="Monaghan E.L."/>
            <person name="Mun J.H."/>
            <person name="Najar F.Z."/>
            <person name="Nicholson C."/>
            <person name="Noirot C."/>
            <person name="O'Bleness M."/>
            <person name="Paule C.R."/>
            <person name="Poulain J."/>
            <person name="Prion F."/>
            <person name="Qin B."/>
            <person name="Qu C."/>
            <person name="Retzel E.F."/>
            <person name="Riddle C."/>
            <person name="Sallet E."/>
            <person name="Samain S."/>
            <person name="Samson N."/>
            <person name="Sanders I."/>
            <person name="Saurat O."/>
            <person name="Scarpelli C."/>
            <person name="Schiex T."/>
            <person name="Segurens B."/>
            <person name="Severin A.J."/>
            <person name="Sherrier D.J."/>
            <person name="Shi R."/>
            <person name="Sims S."/>
            <person name="Singer S.R."/>
            <person name="Sinharoy S."/>
            <person name="Sterck L."/>
            <person name="Viollet A."/>
            <person name="Wang B.B."/>
            <person name="Wang K."/>
            <person name="Wang M."/>
            <person name="Wang X."/>
            <person name="Warfsmann J."/>
            <person name="Weissenbach J."/>
            <person name="White D.D."/>
            <person name="White J.D."/>
            <person name="Wiley G.B."/>
            <person name="Wincker P."/>
            <person name="Xing Y."/>
            <person name="Yang L."/>
            <person name="Yao Z."/>
            <person name="Ying F."/>
            <person name="Zhai J."/>
            <person name="Zhou L."/>
            <person name="Zuber A."/>
            <person name="Denarie J."/>
            <person name="Dixon R.A."/>
            <person name="May G.D."/>
            <person name="Schwartz D.C."/>
            <person name="Rogers J."/>
            <person name="Quetier F."/>
            <person name="Town C.D."/>
            <person name="Roe B.A."/>
        </authorList>
    </citation>
    <scope>NUCLEOTIDE SEQUENCE [LARGE SCALE GENOMIC DNA]</scope>
    <source>
        <strain evidence="2">A17</strain>
        <strain evidence="3 4">cv. Jemalong A17</strain>
    </source>
</reference>
<sequence length="127" mass="13554">MPGKNREKIQPLGHFFGTLCLQGKFTHFSTKLEMAHQAYIGGAPCWGMAGAPPGTPQQAAPPKSAPFSSNFFDKLGSFDEFGGDLVGKWGKSCRSWPGQPQAKSRREGIRGQKSPRGTGQITSGGDS</sequence>
<name>A0A072TII1_MEDTR</name>
<feature type="region of interest" description="Disordered" evidence="1">
    <location>
        <begin position="90"/>
        <end position="127"/>
    </location>
</feature>
<dbReference type="EnsemblPlants" id="KEH17026">
    <property type="protein sequence ID" value="KEH17026"/>
    <property type="gene ID" value="MTR_0052s0120"/>
</dbReference>
<evidence type="ECO:0000313" key="4">
    <source>
        <dbReference type="Proteomes" id="UP000002051"/>
    </source>
</evidence>
<reference evidence="2 4" key="2">
    <citation type="journal article" date="2014" name="BMC Genomics">
        <title>An improved genome release (version Mt4.0) for the model legume Medicago truncatula.</title>
        <authorList>
            <person name="Tang H."/>
            <person name="Krishnakumar V."/>
            <person name="Bidwell S."/>
            <person name="Rosen B."/>
            <person name="Chan A."/>
            <person name="Zhou S."/>
            <person name="Gentzbittel L."/>
            <person name="Childs K.L."/>
            <person name="Yandell M."/>
            <person name="Gundlach H."/>
            <person name="Mayer K.F."/>
            <person name="Schwartz D.C."/>
            <person name="Town C.D."/>
        </authorList>
    </citation>
    <scope>GENOME REANNOTATION</scope>
    <source>
        <strain evidence="2">A17</strain>
        <strain evidence="3 4">cv. Jemalong A17</strain>
    </source>
</reference>
<accession>A0A072TII1</accession>
<evidence type="ECO:0000313" key="2">
    <source>
        <dbReference type="EMBL" id="KEH17026.1"/>
    </source>
</evidence>
<keyword evidence="4" id="KW-1185">Reference proteome</keyword>
<dbReference type="AlphaFoldDB" id="A0A072TII1"/>
<feature type="compositionally biased region" description="Polar residues" evidence="1">
    <location>
        <begin position="115"/>
        <end position="127"/>
    </location>
</feature>